<reference evidence="2" key="1">
    <citation type="submission" date="2020-09" db="EMBL/GenBank/DDBJ databases">
        <title>Brevundimonas sp. LVF2 isolated from a puddle in Goettingen, Germany.</title>
        <authorList>
            <person name="Friedrich I."/>
            <person name="Klassen A."/>
            <person name="Hannes N."/>
            <person name="Schneider D."/>
            <person name="Hertel R."/>
            <person name="Daniel R."/>
        </authorList>
    </citation>
    <scope>NUCLEOTIDE SEQUENCE</scope>
    <source>
        <strain evidence="2">LVF2</strain>
    </source>
</reference>
<organism evidence="2 3">
    <name type="scientific">Brevundimonas goettingensis</name>
    <dbReference type="NCBI Taxonomy" id="2774190"/>
    <lineage>
        <taxon>Bacteria</taxon>
        <taxon>Pseudomonadati</taxon>
        <taxon>Pseudomonadota</taxon>
        <taxon>Alphaproteobacteria</taxon>
        <taxon>Caulobacterales</taxon>
        <taxon>Caulobacteraceae</taxon>
        <taxon>Brevundimonas</taxon>
    </lineage>
</organism>
<dbReference type="CDD" id="cd01741">
    <property type="entry name" value="GATase1_1"/>
    <property type="match status" value="1"/>
</dbReference>
<dbReference type="PANTHER" id="PTHR42695">
    <property type="entry name" value="GLUTAMINE AMIDOTRANSFERASE YLR126C-RELATED"/>
    <property type="match status" value="1"/>
</dbReference>
<dbReference type="GO" id="GO:0005829">
    <property type="term" value="C:cytosol"/>
    <property type="evidence" value="ECO:0007669"/>
    <property type="project" value="TreeGrafter"/>
</dbReference>
<evidence type="ECO:0000259" key="1">
    <source>
        <dbReference type="Pfam" id="PF00117"/>
    </source>
</evidence>
<dbReference type="PANTHER" id="PTHR42695:SF5">
    <property type="entry name" value="GLUTAMINE AMIDOTRANSFERASE YLR126C-RELATED"/>
    <property type="match status" value="1"/>
</dbReference>
<dbReference type="Gene3D" id="3.40.50.880">
    <property type="match status" value="1"/>
</dbReference>
<dbReference type="InterPro" id="IPR017926">
    <property type="entry name" value="GATASE"/>
</dbReference>
<evidence type="ECO:0000313" key="2">
    <source>
        <dbReference type="EMBL" id="QTC90068.1"/>
    </source>
</evidence>
<feature type="domain" description="Glutamine amidotransferase" evidence="1">
    <location>
        <begin position="35"/>
        <end position="192"/>
    </location>
</feature>
<dbReference type="RefSeq" id="WP_207868485.1">
    <property type="nucleotide sequence ID" value="NZ_CP062222.1"/>
</dbReference>
<keyword evidence="3" id="KW-1185">Reference proteome</keyword>
<dbReference type="Pfam" id="PF00117">
    <property type="entry name" value="GATase"/>
    <property type="match status" value="1"/>
</dbReference>
<dbReference type="EMBL" id="CP062222">
    <property type="protein sequence ID" value="QTC90068.1"/>
    <property type="molecule type" value="Genomic_DNA"/>
</dbReference>
<dbReference type="PROSITE" id="PS51273">
    <property type="entry name" value="GATASE_TYPE_1"/>
    <property type="match status" value="1"/>
</dbReference>
<dbReference type="AlphaFoldDB" id="A0A975GV12"/>
<dbReference type="KEGG" id="bgoe:IFJ75_12305"/>
<name>A0A975GV12_9CAUL</name>
<protein>
    <submittedName>
        <fullName evidence="2">Type 1 glutamine amidotransferase</fullName>
    </submittedName>
</protein>
<evidence type="ECO:0000313" key="3">
    <source>
        <dbReference type="Proteomes" id="UP000663918"/>
    </source>
</evidence>
<dbReference type="SUPFAM" id="SSF52317">
    <property type="entry name" value="Class I glutamine amidotransferase-like"/>
    <property type="match status" value="1"/>
</dbReference>
<gene>
    <name evidence="2" type="ORF">IFJ75_12305</name>
</gene>
<dbReference type="InterPro" id="IPR029062">
    <property type="entry name" value="Class_I_gatase-like"/>
</dbReference>
<sequence>MKPIAILETGKPPTDLQDAFDDYPARFRALLGEGVATVRFDVQAGRLPDDPTEFQGAIVTGSAAGVYDDLPWIAPLLDWLRAARGKTRLVGICFGHQALAQAFGGHVAKSDKGWGVGLHRYEVVADEPWMFPRAASIAIPVSHQDQVEILPPDARVIASSAFTPYAGLAWDDPTGGKNGVVSFQCHPEFQPEYGVALIEARRGTRVPHDVADEAVASLSRANDRAVLTAWIRAFLMLTPPPTEEAGSGI</sequence>
<dbReference type="InterPro" id="IPR044992">
    <property type="entry name" value="ChyE-like"/>
</dbReference>
<keyword evidence="2" id="KW-0315">Glutamine amidotransferase</keyword>
<accession>A0A975GV12</accession>
<dbReference type="Proteomes" id="UP000663918">
    <property type="component" value="Chromosome"/>
</dbReference>
<proteinExistence type="predicted"/>